<evidence type="ECO:0000256" key="3">
    <source>
        <dbReference type="ARBA" id="ARBA00022723"/>
    </source>
</evidence>
<keyword evidence="3 7" id="KW-0479">Metal-binding</keyword>
<evidence type="ECO:0000256" key="7">
    <source>
        <dbReference type="RuleBase" id="RU003435"/>
    </source>
</evidence>
<keyword evidence="4 7" id="KW-0378">Hydrolase</keyword>
<protein>
    <submittedName>
        <fullName evidence="10">Peptidase M3A/M3B catalytic domain-containing protein</fullName>
    </submittedName>
</protein>
<dbReference type="AlphaFoldDB" id="A0A915IGS5"/>
<evidence type="ECO:0000256" key="2">
    <source>
        <dbReference type="ARBA" id="ARBA00022670"/>
    </source>
</evidence>
<feature type="domain" description="Peptidase M3A/M3B catalytic" evidence="8">
    <location>
        <begin position="2"/>
        <end position="304"/>
    </location>
</feature>
<evidence type="ECO:0000313" key="9">
    <source>
        <dbReference type="Proteomes" id="UP000887565"/>
    </source>
</evidence>
<keyword evidence="5 7" id="KW-0862">Zinc</keyword>
<keyword evidence="9" id="KW-1185">Reference proteome</keyword>
<keyword evidence="2 7" id="KW-0645">Protease</keyword>
<comment type="similarity">
    <text evidence="1 7">Belongs to the peptidase M3 family.</text>
</comment>
<dbReference type="InterPro" id="IPR024077">
    <property type="entry name" value="Neurolysin/TOP_dom2"/>
</dbReference>
<keyword evidence="6 7" id="KW-0482">Metalloprotease</keyword>
<name>A0A915IGS5_ROMCU</name>
<evidence type="ECO:0000256" key="6">
    <source>
        <dbReference type="ARBA" id="ARBA00023049"/>
    </source>
</evidence>
<dbReference type="InterPro" id="IPR045090">
    <property type="entry name" value="Pept_M3A_M3B"/>
</dbReference>
<dbReference type="GO" id="GO:0006508">
    <property type="term" value="P:proteolysis"/>
    <property type="evidence" value="ECO:0007669"/>
    <property type="project" value="UniProtKB-KW"/>
</dbReference>
<dbReference type="OMA" id="AGCFEND"/>
<dbReference type="PANTHER" id="PTHR11804">
    <property type="entry name" value="PROTEASE M3 THIMET OLIGOPEPTIDASE-RELATED"/>
    <property type="match status" value="1"/>
</dbReference>
<dbReference type="SUPFAM" id="SSF55486">
    <property type="entry name" value="Metalloproteases ('zincins'), catalytic domain"/>
    <property type="match status" value="1"/>
</dbReference>
<comment type="cofactor">
    <cofactor evidence="7">
        <name>Zn(2+)</name>
        <dbReference type="ChEBI" id="CHEBI:29105"/>
    </cofactor>
    <text evidence="7">Binds 1 zinc ion.</text>
</comment>
<proteinExistence type="inferred from homology"/>
<dbReference type="InterPro" id="IPR001567">
    <property type="entry name" value="Pept_M3A_M3B_dom"/>
</dbReference>
<dbReference type="Pfam" id="PF01432">
    <property type="entry name" value="Peptidase_M3"/>
    <property type="match status" value="1"/>
</dbReference>
<evidence type="ECO:0000256" key="5">
    <source>
        <dbReference type="ARBA" id="ARBA00022833"/>
    </source>
</evidence>
<dbReference type="PANTHER" id="PTHR11804:SF83">
    <property type="entry name" value="LD37516P"/>
    <property type="match status" value="1"/>
</dbReference>
<accession>A0A915IGS5</accession>
<dbReference type="Proteomes" id="UP000887565">
    <property type="component" value="Unplaced"/>
</dbReference>
<evidence type="ECO:0000313" key="10">
    <source>
        <dbReference type="WBParaSite" id="nRc.2.0.1.t12511-RA"/>
    </source>
</evidence>
<organism evidence="9 10">
    <name type="scientific">Romanomermis culicivorax</name>
    <name type="common">Nematode worm</name>
    <dbReference type="NCBI Taxonomy" id="13658"/>
    <lineage>
        <taxon>Eukaryota</taxon>
        <taxon>Metazoa</taxon>
        <taxon>Ecdysozoa</taxon>
        <taxon>Nematoda</taxon>
        <taxon>Enoplea</taxon>
        <taxon>Dorylaimia</taxon>
        <taxon>Mermithida</taxon>
        <taxon>Mermithoidea</taxon>
        <taxon>Mermithidae</taxon>
        <taxon>Romanomermis</taxon>
    </lineage>
</organism>
<dbReference type="Gene3D" id="1.10.1370.40">
    <property type="match status" value="1"/>
</dbReference>
<evidence type="ECO:0000256" key="1">
    <source>
        <dbReference type="ARBA" id="ARBA00006040"/>
    </source>
</evidence>
<dbReference type="WBParaSite" id="nRc.2.0.1.t12511-RA">
    <property type="protein sequence ID" value="nRc.2.0.1.t12511-RA"/>
    <property type="gene ID" value="nRc.2.0.1.g12511"/>
</dbReference>
<evidence type="ECO:0000256" key="4">
    <source>
        <dbReference type="ARBA" id="ARBA00022801"/>
    </source>
</evidence>
<dbReference type="Gene3D" id="1.10.1370.10">
    <property type="entry name" value="Neurolysin, domain 3"/>
    <property type="match status" value="1"/>
</dbReference>
<evidence type="ECO:0000259" key="8">
    <source>
        <dbReference type="Pfam" id="PF01432"/>
    </source>
</evidence>
<dbReference type="GO" id="GO:0046872">
    <property type="term" value="F:metal ion binding"/>
    <property type="evidence" value="ECO:0007669"/>
    <property type="project" value="UniProtKB-UniRule"/>
</dbReference>
<reference evidence="10" key="1">
    <citation type="submission" date="2022-11" db="UniProtKB">
        <authorList>
            <consortium name="WormBaseParasite"/>
        </authorList>
    </citation>
    <scope>IDENTIFICATION</scope>
</reference>
<sequence length="316" mass="36621">MFEISYVDVSEEIETWHDSVKVYSIRDSTGEEKGLLYVDAFIRSGKLQSNWISHGRSKCQFNGYKPIVYLNVNIMKGEKLEELPISVEILLFLAKSLGDVMATMLCGSPYSSLSGAQSVELDASQFYAEVFKWIVLEPSILSRLSSNRLSVQDADIVREGRISFLEIKEQYFTELYIESMLPILLREGFLSEFDMAINHASGRIFWRDIYADMYTRYYEKQLDKMDNYPCSFTDIMLKGSSCGYYGQLWSEMLACDVVAAFKEAGCFENDEKLIAMGKRYKETFLNQGGGVKMRRIFENFRNRDLDFKHLFDFYKL</sequence>
<dbReference type="GO" id="GO:0004222">
    <property type="term" value="F:metalloendopeptidase activity"/>
    <property type="evidence" value="ECO:0007669"/>
    <property type="project" value="InterPro"/>
</dbReference>